<dbReference type="GO" id="GO:0051287">
    <property type="term" value="F:NAD binding"/>
    <property type="evidence" value="ECO:0007669"/>
    <property type="project" value="InterPro"/>
</dbReference>
<dbReference type="InterPro" id="IPR036291">
    <property type="entry name" value="NAD(P)-bd_dom_sf"/>
</dbReference>
<protein>
    <submittedName>
        <fullName evidence="7">2-hydroxyacid dehydrogenase</fullName>
    </submittedName>
</protein>
<evidence type="ECO:0000256" key="1">
    <source>
        <dbReference type="ARBA" id="ARBA00005854"/>
    </source>
</evidence>
<dbReference type="CDD" id="cd12183">
    <property type="entry name" value="LDH_like_2"/>
    <property type="match status" value="1"/>
</dbReference>
<proteinExistence type="inferred from homology"/>
<evidence type="ECO:0000259" key="5">
    <source>
        <dbReference type="Pfam" id="PF00389"/>
    </source>
</evidence>
<dbReference type="InterPro" id="IPR029753">
    <property type="entry name" value="D-isomer_DH_CS"/>
</dbReference>
<name>A0A923RMS3_9FIRM</name>
<sequence length="322" mass="36039">MIKMAFFDAKPYEVEAFKKWSTDDIQIRYMEHKLNAQTVDSAKGCDVVCAFVNDTIDGEVLEELQKLGVKLVAMRCAGYNNLDLKALGDLKAVRVPAYSPHAVAEHAMALLLTLNRKTHKAYNRTREFNFSLNGLTGVDLYGKTVGVVGTGRIGRMFIDICRGFGMKVIAYDMYPAEGIDYVDLDTLFRESDFISLHCPLTDETHHLVDEKRFAIMKDSAILINTSRGALVDSVALVEALWNKQLRAVGLDVYEEEANYFFEDCSGEIIDDATLQLLVSMPNVLLTSHQAFLTEEALSNIAETTLNNVKEFMLNGNLVNEIK</sequence>
<dbReference type="InterPro" id="IPR029752">
    <property type="entry name" value="D-isomer_DH_CS1"/>
</dbReference>
<keyword evidence="8" id="KW-1185">Reference proteome</keyword>
<dbReference type="PROSITE" id="PS00671">
    <property type="entry name" value="D_2_HYDROXYACID_DH_3"/>
    <property type="match status" value="1"/>
</dbReference>
<reference evidence="7" key="1">
    <citation type="submission" date="2020-08" db="EMBL/GenBank/DDBJ databases">
        <title>Genome public.</title>
        <authorList>
            <person name="Liu C."/>
            <person name="Sun Q."/>
        </authorList>
    </citation>
    <scope>NUCLEOTIDE SEQUENCE</scope>
    <source>
        <strain evidence="7">NSJ-68</strain>
    </source>
</reference>
<dbReference type="PANTHER" id="PTHR43026:SF1">
    <property type="entry name" value="2-HYDROXYACID DEHYDROGENASE HOMOLOG 1-RELATED"/>
    <property type="match status" value="1"/>
</dbReference>
<evidence type="ECO:0000256" key="2">
    <source>
        <dbReference type="ARBA" id="ARBA00023002"/>
    </source>
</evidence>
<evidence type="ECO:0000313" key="8">
    <source>
        <dbReference type="Proteomes" id="UP000649345"/>
    </source>
</evidence>
<dbReference type="AlphaFoldDB" id="A0A923RMS3"/>
<dbReference type="SUPFAM" id="SSF51735">
    <property type="entry name" value="NAD(P)-binding Rossmann-fold domains"/>
    <property type="match status" value="1"/>
</dbReference>
<dbReference type="Gene3D" id="3.40.50.720">
    <property type="entry name" value="NAD(P)-binding Rossmann-like Domain"/>
    <property type="match status" value="2"/>
</dbReference>
<dbReference type="InterPro" id="IPR006139">
    <property type="entry name" value="D-isomer_2_OHA_DH_cat_dom"/>
</dbReference>
<evidence type="ECO:0000256" key="3">
    <source>
        <dbReference type="ARBA" id="ARBA00023027"/>
    </source>
</evidence>
<dbReference type="EMBL" id="JACOOR010000007">
    <property type="protein sequence ID" value="MBC5660579.1"/>
    <property type="molecule type" value="Genomic_DNA"/>
</dbReference>
<dbReference type="PROSITE" id="PS00065">
    <property type="entry name" value="D_2_HYDROXYACID_DH_1"/>
    <property type="match status" value="1"/>
</dbReference>
<organism evidence="7 8">
    <name type="scientific">Anaerosacchariphilus hominis</name>
    <dbReference type="NCBI Taxonomy" id="2763017"/>
    <lineage>
        <taxon>Bacteria</taxon>
        <taxon>Bacillati</taxon>
        <taxon>Bacillota</taxon>
        <taxon>Clostridia</taxon>
        <taxon>Lachnospirales</taxon>
        <taxon>Lachnospiraceae</taxon>
        <taxon>Anaerosacchariphilus</taxon>
    </lineage>
</organism>
<dbReference type="RefSeq" id="WP_186873748.1">
    <property type="nucleotide sequence ID" value="NZ_JACOOR010000007.1"/>
</dbReference>
<dbReference type="PANTHER" id="PTHR43026">
    <property type="entry name" value="2-HYDROXYACID DEHYDROGENASE HOMOLOG 1-RELATED"/>
    <property type="match status" value="1"/>
</dbReference>
<dbReference type="PROSITE" id="PS00670">
    <property type="entry name" value="D_2_HYDROXYACID_DH_2"/>
    <property type="match status" value="1"/>
</dbReference>
<dbReference type="Pfam" id="PF02826">
    <property type="entry name" value="2-Hacid_dh_C"/>
    <property type="match status" value="1"/>
</dbReference>
<feature type="domain" description="D-isomer specific 2-hydroxyacid dehydrogenase NAD-binding" evidence="6">
    <location>
        <begin position="108"/>
        <end position="290"/>
    </location>
</feature>
<keyword evidence="3" id="KW-0520">NAD</keyword>
<dbReference type="SUPFAM" id="SSF52283">
    <property type="entry name" value="Formate/glycerate dehydrogenase catalytic domain-like"/>
    <property type="match status" value="1"/>
</dbReference>
<dbReference type="Pfam" id="PF00389">
    <property type="entry name" value="2-Hacid_dh"/>
    <property type="match status" value="1"/>
</dbReference>
<dbReference type="InterPro" id="IPR006140">
    <property type="entry name" value="D-isomer_DH_NAD-bd"/>
</dbReference>
<evidence type="ECO:0000259" key="6">
    <source>
        <dbReference type="Pfam" id="PF02826"/>
    </source>
</evidence>
<dbReference type="GO" id="GO:0008720">
    <property type="term" value="F:D-lactate dehydrogenase (NAD+) activity"/>
    <property type="evidence" value="ECO:0007669"/>
    <property type="project" value="TreeGrafter"/>
</dbReference>
<feature type="domain" description="D-isomer specific 2-hydroxyacid dehydrogenase catalytic" evidence="5">
    <location>
        <begin position="5"/>
        <end position="321"/>
    </location>
</feature>
<gene>
    <name evidence="7" type="ORF">H8S44_12455</name>
</gene>
<comment type="caution">
    <text evidence="7">The sequence shown here is derived from an EMBL/GenBank/DDBJ whole genome shotgun (WGS) entry which is preliminary data.</text>
</comment>
<dbReference type="InterPro" id="IPR058205">
    <property type="entry name" value="D-LDH-like"/>
</dbReference>
<accession>A0A923RMS3</accession>
<comment type="similarity">
    <text evidence="1 4">Belongs to the D-isomer specific 2-hydroxyacid dehydrogenase family.</text>
</comment>
<evidence type="ECO:0000313" key="7">
    <source>
        <dbReference type="EMBL" id="MBC5660579.1"/>
    </source>
</evidence>
<dbReference type="Proteomes" id="UP000649345">
    <property type="component" value="Unassembled WGS sequence"/>
</dbReference>
<keyword evidence="2 4" id="KW-0560">Oxidoreductase</keyword>
<evidence type="ECO:0000256" key="4">
    <source>
        <dbReference type="RuleBase" id="RU003719"/>
    </source>
</evidence>